<feature type="compositionally biased region" description="Pro residues" evidence="10">
    <location>
        <begin position="20"/>
        <end position="31"/>
    </location>
</feature>
<evidence type="ECO:0000256" key="7">
    <source>
        <dbReference type="ARBA" id="ARBA00023242"/>
    </source>
</evidence>
<keyword evidence="3 9" id="KW-0862">Zinc</keyword>
<evidence type="ECO:0000256" key="3">
    <source>
        <dbReference type="ARBA" id="ARBA00022833"/>
    </source>
</evidence>
<dbReference type="EMBL" id="JBBPBM010000006">
    <property type="protein sequence ID" value="KAK8580950.1"/>
    <property type="molecule type" value="Genomic_DNA"/>
</dbReference>
<dbReference type="Pfam" id="PF02701">
    <property type="entry name" value="Zn_ribbon_Dof"/>
    <property type="match status" value="1"/>
</dbReference>
<evidence type="ECO:0000256" key="1">
    <source>
        <dbReference type="ARBA" id="ARBA00022723"/>
    </source>
</evidence>
<evidence type="ECO:0000313" key="13">
    <source>
        <dbReference type="Proteomes" id="UP001472677"/>
    </source>
</evidence>
<evidence type="ECO:0000256" key="6">
    <source>
        <dbReference type="ARBA" id="ARBA00023163"/>
    </source>
</evidence>
<evidence type="ECO:0000259" key="11">
    <source>
        <dbReference type="PROSITE" id="PS50884"/>
    </source>
</evidence>
<keyword evidence="1 9" id="KW-0479">Metal-binding</keyword>
<accession>A0ABR2FJB4</accession>
<dbReference type="PANTHER" id="PTHR31992">
    <property type="entry name" value="DOF ZINC FINGER PROTEIN DOF1.4-RELATED"/>
    <property type="match status" value="1"/>
</dbReference>
<feature type="region of interest" description="Disordered" evidence="10">
    <location>
        <begin position="74"/>
        <end position="108"/>
    </location>
</feature>
<keyword evidence="13" id="KW-1185">Reference proteome</keyword>
<comment type="caution">
    <text evidence="12">The sequence shown here is derived from an EMBL/GenBank/DDBJ whole genome shotgun (WGS) entry which is preliminary data.</text>
</comment>
<organism evidence="12 13">
    <name type="scientific">Hibiscus sabdariffa</name>
    <name type="common">roselle</name>
    <dbReference type="NCBI Taxonomy" id="183260"/>
    <lineage>
        <taxon>Eukaryota</taxon>
        <taxon>Viridiplantae</taxon>
        <taxon>Streptophyta</taxon>
        <taxon>Embryophyta</taxon>
        <taxon>Tracheophyta</taxon>
        <taxon>Spermatophyta</taxon>
        <taxon>Magnoliopsida</taxon>
        <taxon>eudicotyledons</taxon>
        <taxon>Gunneridae</taxon>
        <taxon>Pentapetalae</taxon>
        <taxon>rosids</taxon>
        <taxon>malvids</taxon>
        <taxon>Malvales</taxon>
        <taxon>Malvaceae</taxon>
        <taxon>Malvoideae</taxon>
        <taxon>Hibiscus</taxon>
    </lineage>
</organism>
<keyword evidence="6 9" id="KW-0804">Transcription</keyword>
<dbReference type="InterPro" id="IPR003851">
    <property type="entry name" value="Znf_Dof"/>
</dbReference>
<sequence length="280" mass="30373">MPADSGDRRQVPVPGAIASHPPPKQTEPLPCPRCDSTNTKFCYYNNYNLSQPRYFCKACRRYWTQGGTLRNVPVGGGTRKVSKRSRFSSGSSSVAVPSSSSMTHEAESAPMVVNTVPVMPGLGSKPEMGLADVNLNETMDLPVNGGFTSFFDSRGEGYLTLGGYGFGAGSGFDGVWAYPGNGYLSGLNGGSTGCNTWQATSDVDGNRGLVDDECFGWPGLAISAPGKDKENRKQVDMEPPRRREYPFHTALVQFEKLLVTGVTFHQPRDRFRSIFFTVAL</sequence>
<dbReference type="InterPro" id="IPR045174">
    <property type="entry name" value="Dof"/>
</dbReference>
<evidence type="ECO:0000256" key="2">
    <source>
        <dbReference type="ARBA" id="ARBA00022771"/>
    </source>
</evidence>
<dbReference type="PROSITE" id="PS01361">
    <property type="entry name" value="ZF_DOF_1"/>
    <property type="match status" value="1"/>
</dbReference>
<evidence type="ECO:0000256" key="4">
    <source>
        <dbReference type="ARBA" id="ARBA00023015"/>
    </source>
</evidence>
<evidence type="ECO:0000313" key="12">
    <source>
        <dbReference type="EMBL" id="KAK8580950.1"/>
    </source>
</evidence>
<feature type="compositionally biased region" description="Low complexity" evidence="10">
    <location>
        <begin position="87"/>
        <end position="101"/>
    </location>
</feature>
<reference evidence="12 13" key="1">
    <citation type="journal article" date="2024" name="G3 (Bethesda)">
        <title>Genome assembly of Hibiscus sabdariffa L. provides insights into metabolisms of medicinal natural products.</title>
        <authorList>
            <person name="Kim T."/>
        </authorList>
    </citation>
    <scope>NUCLEOTIDE SEQUENCE [LARGE SCALE GENOMIC DNA]</scope>
    <source>
        <strain evidence="12">TK-2024</strain>
        <tissue evidence="12">Old leaves</tissue>
    </source>
</reference>
<protein>
    <recommendedName>
        <fullName evidence="9">Dof zinc finger protein</fullName>
    </recommendedName>
</protein>
<dbReference type="Proteomes" id="UP001472677">
    <property type="component" value="Unassembled WGS sequence"/>
</dbReference>
<keyword evidence="7 8" id="KW-0539">Nucleus</keyword>
<proteinExistence type="predicted"/>
<name>A0ABR2FJB4_9ROSI</name>
<comment type="subcellular location">
    <subcellularLocation>
        <location evidence="8 9">Nucleus</location>
    </subcellularLocation>
</comment>
<keyword evidence="2 8" id="KW-0863">Zinc-finger</keyword>
<feature type="domain" description="Dof-type" evidence="11">
    <location>
        <begin position="29"/>
        <end position="83"/>
    </location>
</feature>
<feature type="region of interest" description="Disordered" evidence="10">
    <location>
        <begin position="1"/>
        <end position="31"/>
    </location>
</feature>
<comment type="function">
    <text evidence="9">Transcription factor that binds specifically to a 5'-AA[AG]G-3' consensus core sequence.</text>
</comment>
<keyword evidence="5 8" id="KW-0238">DNA-binding</keyword>
<feature type="compositionally biased region" description="Basic and acidic residues" evidence="10">
    <location>
        <begin position="1"/>
        <end position="10"/>
    </location>
</feature>
<dbReference type="PROSITE" id="PS50884">
    <property type="entry name" value="ZF_DOF_2"/>
    <property type="match status" value="1"/>
</dbReference>
<gene>
    <name evidence="12" type="ORF">V6N12_071199</name>
</gene>
<evidence type="ECO:0000256" key="5">
    <source>
        <dbReference type="ARBA" id="ARBA00023125"/>
    </source>
</evidence>
<dbReference type="PANTHER" id="PTHR31992:SF203">
    <property type="entry name" value="DOF ZINC FINGER PROTEIN"/>
    <property type="match status" value="1"/>
</dbReference>
<evidence type="ECO:0000256" key="9">
    <source>
        <dbReference type="RuleBase" id="RU369094"/>
    </source>
</evidence>
<evidence type="ECO:0000256" key="10">
    <source>
        <dbReference type="SAM" id="MobiDB-lite"/>
    </source>
</evidence>
<keyword evidence="4 9" id="KW-0805">Transcription regulation</keyword>
<evidence type="ECO:0000256" key="8">
    <source>
        <dbReference type="PROSITE-ProRule" id="PRU00071"/>
    </source>
</evidence>